<evidence type="ECO:0000313" key="2">
    <source>
        <dbReference type="Proteomes" id="UP000188388"/>
    </source>
</evidence>
<name>A0A1R3UZK4_9HYPH</name>
<accession>A0A1R3UZK4</accession>
<organism evidence="1 2">
    <name type="scientific">Mesorhizobium prunaredense</name>
    <dbReference type="NCBI Taxonomy" id="1631249"/>
    <lineage>
        <taxon>Bacteria</taxon>
        <taxon>Pseudomonadati</taxon>
        <taxon>Pseudomonadota</taxon>
        <taxon>Alphaproteobacteria</taxon>
        <taxon>Hyphomicrobiales</taxon>
        <taxon>Phyllobacteriaceae</taxon>
        <taxon>Mesorhizobium</taxon>
    </lineage>
</organism>
<proteinExistence type="predicted"/>
<protein>
    <submittedName>
        <fullName evidence="1">Uncharacterized protein</fullName>
    </submittedName>
</protein>
<evidence type="ECO:0000313" key="1">
    <source>
        <dbReference type="EMBL" id="SIT53078.1"/>
    </source>
</evidence>
<dbReference type="AlphaFoldDB" id="A0A1R3UZK4"/>
<reference evidence="2" key="1">
    <citation type="submission" date="2017-01" db="EMBL/GenBank/DDBJ databases">
        <authorList>
            <person name="Brunel B."/>
        </authorList>
    </citation>
    <scope>NUCLEOTIDE SEQUENCE [LARGE SCALE GENOMIC DNA]</scope>
</reference>
<dbReference type="Proteomes" id="UP000188388">
    <property type="component" value="Unassembled WGS sequence"/>
</dbReference>
<gene>
    <name evidence="1" type="ORF">BQ8794_10448</name>
</gene>
<dbReference type="EMBL" id="FTPD01000001">
    <property type="protein sequence ID" value="SIT53078.1"/>
    <property type="molecule type" value="Genomic_DNA"/>
</dbReference>
<dbReference type="STRING" id="1631249.BQ8794_10448"/>
<sequence length="135" mass="14490">MSVIGVSVIGLPYALPGKRAPALNYHDLEKAREAARKIPGGSGGAQAARNTGLVIRIAIASARGNCVMTGLLDEAGPIEKPELCCLPQERLPIAPMFVGRWYWKTNIHGCISQFSAPEGTKCDPDDCRFRPRSAT</sequence>
<keyword evidence="2" id="KW-1185">Reference proteome</keyword>